<dbReference type="InterPro" id="IPR001119">
    <property type="entry name" value="SLH_dom"/>
</dbReference>
<dbReference type="Pfam" id="PF00395">
    <property type="entry name" value="SLH"/>
    <property type="match status" value="1"/>
</dbReference>
<protein>
    <submittedName>
        <fullName evidence="3">S-layer homology domain-containing protein</fullName>
    </submittedName>
</protein>
<dbReference type="PANTHER" id="PTHR43308:SF1">
    <property type="entry name" value="OUTER MEMBRANE PROTEIN ALPHA"/>
    <property type="match status" value="1"/>
</dbReference>
<sequence>MKKQTAMALAAVFAMSVAGTALAAPANPFVDVPAKHWAYDSVNKLAKSGVISGYGDGTFKGDKTLTRYEIAVIVGKAMANSDKMDAETKKALEALKAEFGTELNNLGVRVDNLEKNASKIKFTGQVRERYEWTEDGGNENLLRLRLMMTAPVADGVTFKGRLATESAWGTGGTVALDQAYLTGKVAGVNYNFGRQPIYLGKGLLADTTSNNDGLVVTAGKDVKVTAGAFKKAVANYTIGNISADVAKNLNVTASYIEDKDATALYETTAAGISYNGFGKFAISGEFAKNDVNDIDAKATMAKVKYGVAKANEVNSFGAWVGYRQAEAGFDIKGLTTYDFTAAAGKASNDVKGYEYGIEYTVFKNGVLTLQYNDMKNYDETASKENLLAYLVYTF</sequence>
<dbReference type="RefSeq" id="WP_084574045.1">
    <property type="nucleotide sequence ID" value="NZ_CP155572.1"/>
</dbReference>
<dbReference type="SUPFAM" id="SSF56935">
    <property type="entry name" value="Porins"/>
    <property type="match status" value="1"/>
</dbReference>
<evidence type="ECO:0000256" key="1">
    <source>
        <dbReference type="SAM" id="SignalP"/>
    </source>
</evidence>
<dbReference type="EMBL" id="FWXI01000002">
    <property type="protein sequence ID" value="SMC38970.1"/>
    <property type="molecule type" value="Genomic_DNA"/>
</dbReference>
<dbReference type="AlphaFoldDB" id="A0A1W1YRY9"/>
<dbReference type="OrthoDB" id="5845122at2"/>
<feature type="signal peptide" evidence="1">
    <location>
        <begin position="1"/>
        <end position="23"/>
    </location>
</feature>
<proteinExistence type="predicted"/>
<organism evidence="3 4">
    <name type="scientific">Sporomusa malonica</name>
    <dbReference type="NCBI Taxonomy" id="112901"/>
    <lineage>
        <taxon>Bacteria</taxon>
        <taxon>Bacillati</taxon>
        <taxon>Bacillota</taxon>
        <taxon>Negativicutes</taxon>
        <taxon>Selenomonadales</taxon>
        <taxon>Sporomusaceae</taxon>
        <taxon>Sporomusa</taxon>
    </lineage>
</organism>
<feature type="domain" description="SLH" evidence="2">
    <location>
        <begin position="25"/>
        <end position="88"/>
    </location>
</feature>
<dbReference type="PROSITE" id="PS51272">
    <property type="entry name" value="SLH"/>
    <property type="match status" value="1"/>
</dbReference>
<gene>
    <name evidence="3" type="ORF">SAMN04488500_102136</name>
</gene>
<dbReference type="STRING" id="112901.SAMN04488500_102136"/>
<evidence type="ECO:0000313" key="3">
    <source>
        <dbReference type="EMBL" id="SMC38970.1"/>
    </source>
</evidence>
<name>A0A1W1YRY9_9FIRM</name>
<dbReference type="Proteomes" id="UP000192738">
    <property type="component" value="Unassembled WGS sequence"/>
</dbReference>
<feature type="chain" id="PRO_5013048778" evidence="1">
    <location>
        <begin position="24"/>
        <end position="394"/>
    </location>
</feature>
<reference evidence="3 4" key="1">
    <citation type="submission" date="2017-04" db="EMBL/GenBank/DDBJ databases">
        <authorList>
            <person name="Afonso C.L."/>
            <person name="Miller P.J."/>
            <person name="Scott M.A."/>
            <person name="Spackman E."/>
            <person name="Goraichik I."/>
            <person name="Dimitrov K.M."/>
            <person name="Suarez D.L."/>
            <person name="Swayne D.E."/>
        </authorList>
    </citation>
    <scope>NUCLEOTIDE SEQUENCE [LARGE SCALE GENOMIC DNA]</scope>
    <source>
        <strain evidence="3 4">DSM 5090</strain>
    </source>
</reference>
<dbReference type="PANTHER" id="PTHR43308">
    <property type="entry name" value="OUTER MEMBRANE PROTEIN ALPHA-RELATED"/>
    <property type="match status" value="1"/>
</dbReference>
<keyword evidence="1" id="KW-0732">Signal</keyword>
<evidence type="ECO:0000259" key="2">
    <source>
        <dbReference type="PROSITE" id="PS51272"/>
    </source>
</evidence>
<keyword evidence="4" id="KW-1185">Reference proteome</keyword>
<accession>A0A1W1YRY9</accession>
<dbReference type="InterPro" id="IPR051465">
    <property type="entry name" value="Cell_Envelope_Struct_Comp"/>
</dbReference>
<evidence type="ECO:0000313" key="4">
    <source>
        <dbReference type="Proteomes" id="UP000192738"/>
    </source>
</evidence>